<feature type="region of interest" description="Disordered" evidence="1">
    <location>
        <begin position="137"/>
        <end position="160"/>
    </location>
</feature>
<dbReference type="EMBL" id="SMAD01000003">
    <property type="protein sequence ID" value="TCS88434.1"/>
    <property type="molecule type" value="Genomic_DNA"/>
</dbReference>
<dbReference type="InterPro" id="IPR010496">
    <property type="entry name" value="AL/BT2_dom"/>
</dbReference>
<gene>
    <name evidence="3" type="ORF">EDD80_103299</name>
</gene>
<keyword evidence="4" id="KW-1185">Reference proteome</keyword>
<accession>A0A4R3KTE5</accession>
<proteinExistence type="predicted"/>
<comment type="caution">
    <text evidence="3">The sequence shown here is derived from an EMBL/GenBank/DDBJ whole genome shotgun (WGS) entry which is preliminary data.</text>
</comment>
<evidence type="ECO:0000259" key="2">
    <source>
        <dbReference type="Pfam" id="PF06439"/>
    </source>
</evidence>
<feature type="compositionally biased region" description="Basic and acidic residues" evidence="1">
    <location>
        <begin position="139"/>
        <end position="156"/>
    </location>
</feature>
<dbReference type="Pfam" id="PF06439">
    <property type="entry name" value="3keto-disac_hyd"/>
    <property type="match status" value="1"/>
</dbReference>
<dbReference type="GO" id="GO:0016787">
    <property type="term" value="F:hydrolase activity"/>
    <property type="evidence" value="ECO:0007669"/>
    <property type="project" value="InterPro"/>
</dbReference>
<dbReference type="AlphaFoldDB" id="A0A4R3KTE5"/>
<evidence type="ECO:0000256" key="1">
    <source>
        <dbReference type="SAM" id="MobiDB-lite"/>
    </source>
</evidence>
<feature type="domain" description="3-keto-alpha-glucoside-1,2-lyase/3-keto-2-hydroxy-glucal hydratase" evidence="2">
    <location>
        <begin position="47"/>
        <end position="243"/>
    </location>
</feature>
<name>A0A4R3KTE5_9SPHI</name>
<dbReference type="RefSeq" id="WP_132128640.1">
    <property type="nucleotide sequence ID" value="NZ_CP042432.1"/>
</dbReference>
<dbReference type="Gene3D" id="2.60.120.560">
    <property type="entry name" value="Exo-inulinase, domain 1"/>
    <property type="match status" value="1"/>
</dbReference>
<reference evidence="3 4" key="1">
    <citation type="submission" date="2019-03" db="EMBL/GenBank/DDBJ databases">
        <title>Genomic Encyclopedia of Type Strains, Phase IV (KMG-IV): sequencing the most valuable type-strain genomes for metagenomic binning, comparative biology and taxonomic classification.</title>
        <authorList>
            <person name="Goeker M."/>
        </authorList>
    </citation>
    <scope>NUCLEOTIDE SEQUENCE [LARGE SCALE GENOMIC DNA]</scope>
    <source>
        <strain evidence="3 4">DSM 21100</strain>
    </source>
</reference>
<protein>
    <submittedName>
        <fullName evidence="3">Uncharacterized protein DUF1080</fullName>
    </submittedName>
</protein>
<dbReference type="OrthoDB" id="938897at2"/>
<organism evidence="3 4">
    <name type="scientific">Anseongella ginsenosidimutans</name>
    <dbReference type="NCBI Taxonomy" id="496056"/>
    <lineage>
        <taxon>Bacteria</taxon>
        <taxon>Pseudomonadati</taxon>
        <taxon>Bacteroidota</taxon>
        <taxon>Sphingobacteriia</taxon>
        <taxon>Sphingobacteriales</taxon>
        <taxon>Sphingobacteriaceae</taxon>
        <taxon>Anseongella</taxon>
    </lineage>
</organism>
<dbReference type="Proteomes" id="UP000295807">
    <property type="component" value="Unassembled WGS sequence"/>
</dbReference>
<sequence>MHLNSVLLPPKVLWISTLLVISPFFSRAQTVQELGDLADFKNPGPTWQMTGKVKASLENPGELILSAGNDILVNYPTRKKHGQDLYTVNEYGDMELELDYLMARGSNSGIYLQGRYELQLLDSWGVPTPSYGDNGGIYERWDSSKPKGSEGYEGRAPRQNVSRAPGVWQHLKVSFRAPRFDASGNKTENAVIEQVVLNGALIHENVVLSGPTRGAMSETEAAKGPLRFQGDHGAVAFRNIRVTVYDAGKEQANEEERSLPDPIFVDAPVNTNLRSFMDIPGGKRVVHSISAGSREQVHYTYDLDHGSLFQVWRGGFLDATPMWHSRGDGSSRPRGAKVFLGEPVLALSPLASAQANWPADTTGSSFVPDGYTLDEQNRPVFNYQINGAHVTDASRALDKGEGLLREITVTGGSGELYHLAARSEKIEQVSRELYLIGDNAWYIRINDGAKPVLREKEGQKELIIPVNQKISYSILF</sequence>
<evidence type="ECO:0000313" key="3">
    <source>
        <dbReference type="EMBL" id="TCS88434.1"/>
    </source>
</evidence>
<evidence type="ECO:0000313" key="4">
    <source>
        <dbReference type="Proteomes" id="UP000295807"/>
    </source>
</evidence>